<sequence>TCCYCGHTRSRQNQPILHKNLLLSGAMHFTGCMASQTLQMLSLLGVQTISTGMYFRHQRLYSIPAVILAWKNKQNTLTQQLKEMDGALLLFADCRSDSPGHCVASRNGQFLSTV</sequence>
<dbReference type="PANTHER" id="PTHR31751:SF42">
    <property type="entry name" value="PROTEIN CBG10204"/>
    <property type="match status" value="1"/>
</dbReference>
<name>A0A1A8IKY8_NOTKU</name>
<reference evidence="1" key="1">
    <citation type="submission" date="2016-05" db="EMBL/GenBank/DDBJ databases">
        <authorList>
            <person name="Lavstsen T."/>
            <person name="Jespersen J.S."/>
        </authorList>
    </citation>
    <scope>NUCLEOTIDE SEQUENCE</scope>
    <source>
        <tissue evidence="1">Brain</tissue>
    </source>
</reference>
<proteinExistence type="predicted"/>
<dbReference type="AlphaFoldDB" id="A0A1A8IKY8"/>
<feature type="non-terminal residue" evidence="1">
    <location>
        <position position="1"/>
    </location>
</feature>
<organism evidence="1">
    <name type="scientific">Nothobranchius kuhntae</name>
    <name type="common">Beira killifish</name>
    <dbReference type="NCBI Taxonomy" id="321403"/>
    <lineage>
        <taxon>Eukaryota</taxon>
        <taxon>Metazoa</taxon>
        <taxon>Chordata</taxon>
        <taxon>Craniata</taxon>
        <taxon>Vertebrata</taxon>
        <taxon>Euteleostomi</taxon>
        <taxon>Actinopterygii</taxon>
        <taxon>Neopterygii</taxon>
        <taxon>Teleostei</taxon>
        <taxon>Neoteleostei</taxon>
        <taxon>Acanthomorphata</taxon>
        <taxon>Ovalentaria</taxon>
        <taxon>Atherinomorphae</taxon>
        <taxon>Cyprinodontiformes</taxon>
        <taxon>Nothobranchiidae</taxon>
        <taxon>Nothobranchius</taxon>
    </lineage>
</organism>
<accession>A0A1A8IKY8</accession>
<dbReference type="EMBL" id="HAED01010813">
    <property type="protein sequence ID" value="SBQ97052.1"/>
    <property type="molecule type" value="Transcribed_RNA"/>
</dbReference>
<gene>
    <name evidence="1" type="primary">CU457778.1</name>
</gene>
<feature type="non-terminal residue" evidence="1">
    <location>
        <position position="114"/>
    </location>
</feature>
<protein>
    <submittedName>
        <fullName evidence="1">Uncharacterized protein</fullName>
    </submittedName>
</protein>
<dbReference type="PANTHER" id="PTHR31751">
    <property type="entry name" value="SI:CH211-108C17.2-RELATED-RELATED"/>
    <property type="match status" value="1"/>
</dbReference>
<reference evidence="1" key="2">
    <citation type="submission" date="2016-06" db="EMBL/GenBank/DDBJ databases">
        <title>The genome of a short-lived fish provides insights into sex chromosome evolution and the genetic control of aging.</title>
        <authorList>
            <person name="Reichwald K."/>
            <person name="Felder M."/>
            <person name="Petzold A."/>
            <person name="Koch P."/>
            <person name="Groth M."/>
            <person name="Platzer M."/>
        </authorList>
    </citation>
    <scope>NUCLEOTIDE SEQUENCE</scope>
    <source>
        <tissue evidence="1">Brain</tissue>
    </source>
</reference>
<evidence type="ECO:0000313" key="1">
    <source>
        <dbReference type="EMBL" id="SBQ97052.1"/>
    </source>
</evidence>